<organism evidence="3">
    <name type="scientific">Pectinophora gossypiella</name>
    <name type="common">Cotton pink bollworm</name>
    <name type="synonym">Depressaria gossypiella</name>
    <dbReference type="NCBI Taxonomy" id="13191"/>
    <lineage>
        <taxon>Eukaryota</taxon>
        <taxon>Metazoa</taxon>
        <taxon>Ecdysozoa</taxon>
        <taxon>Arthropoda</taxon>
        <taxon>Hexapoda</taxon>
        <taxon>Insecta</taxon>
        <taxon>Pterygota</taxon>
        <taxon>Neoptera</taxon>
        <taxon>Endopterygota</taxon>
        <taxon>Lepidoptera</taxon>
        <taxon>Glossata</taxon>
        <taxon>Ditrysia</taxon>
        <taxon>Gelechioidea</taxon>
        <taxon>Gelechiidae</taxon>
        <taxon>Apatetrinae</taxon>
        <taxon>Pectinophora</taxon>
    </lineage>
</organism>
<dbReference type="OrthoDB" id="10051975at2759"/>
<dbReference type="SMART" id="SM00595">
    <property type="entry name" value="MADF"/>
    <property type="match status" value="1"/>
</dbReference>
<feature type="compositionally biased region" description="Polar residues" evidence="1">
    <location>
        <begin position="207"/>
        <end position="216"/>
    </location>
</feature>
<dbReference type="AlphaFoldDB" id="A0A1E1W842"/>
<dbReference type="EMBL" id="GDQN01007939">
    <property type="protein sequence ID" value="JAT83115.1"/>
    <property type="molecule type" value="Transcribed_RNA"/>
</dbReference>
<name>A0A1E1W842_PECGO</name>
<sequence length="251" mass="28634">MVSVETEEWTEDQCVQLIREFRARLELWDPQNPFYFKKKRKNAAWVEIGEVMNRPPLKCKHKMGVLMSSLRREKARMMHSIQAGDPSQFYTSNWFGFNEMRFLIDKGDRKRRITSDNTGTSKNKTNSIFKEQLAKLCRVQAPANVTPSPPVTTTMTENEEEVKAFTNFIASKMKKYSETTKNAVQQAISAIIFKADIGHFDKAKCDSPSTSQSPHPSGSGLVLSNDDIFETSIVKEENDYLSGVESESEQE</sequence>
<protein>
    <recommendedName>
        <fullName evidence="2">MADF domain-containing protein</fullName>
    </recommendedName>
</protein>
<evidence type="ECO:0000256" key="1">
    <source>
        <dbReference type="SAM" id="MobiDB-lite"/>
    </source>
</evidence>
<proteinExistence type="predicted"/>
<dbReference type="InterPro" id="IPR006578">
    <property type="entry name" value="MADF-dom"/>
</dbReference>
<dbReference type="PROSITE" id="PS51029">
    <property type="entry name" value="MADF"/>
    <property type="match status" value="1"/>
</dbReference>
<feature type="domain" description="MADF" evidence="2">
    <location>
        <begin position="16"/>
        <end position="108"/>
    </location>
</feature>
<dbReference type="PANTHER" id="PTHR21505:SF15">
    <property type="entry name" value="RE18252P"/>
    <property type="match status" value="1"/>
</dbReference>
<reference evidence="3" key="1">
    <citation type="submission" date="2015-09" db="EMBL/GenBank/DDBJ databases">
        <title>De novo assembly of Pectinophora gossypiella (Pink Bollworm) gut transcriptome.</title>
        <authorList>
            <person name="Tassone E.E."/>
        </authorList>
    </citation>
    <scope>NUCLEOTIDE SEQUENCE</scope>
</reference>
<accession>A0A1E1W842</accession>
<dbReference type="PANTHER" id="PTHR21505">
    <property type="entry name" value="MADF DOMAIN-CONTAINING PROTEIN-RELATED"/>
    <property type="match status" value="1"/>
</dbReference>
<gene>
    <name evidence="3" type="ORF">g.7339</name>
</gene>
<feature type="region of interest" description="Disordered" evidence="1">
    <location>
        <begin position="204"/>
        <end position="223"/>
    </location>
</feature>
<evidence type="ECO:0000313" key="3">
    <source>
        <dbReference type="EMBL" id="JAT83115.1"/>
    </source>
</evidence>
<evidence type="ECO:0000259" key="2">
    <source>
        <dbReference type="PROSITE" id="PS51029"/>
    </source>
</evidence>
<dbReference type="Pfam" id="PF10545">
    <property type="entry name" value="MADF_DNA_bdg"/>
    <property type="match status" value="1"/>
</dbReference>